<sequence>MSGPSHRGSSRSVRRGTALACVFTGVLVTGAATGSWPRGNDEAEAAVLASGSGAGLGVEEARESASAALDDAGRLVSRSGDRWAAAYSPEEYEALRRGLDGEYVGTGIAVLRTADGRIEVGEVHADSPAERAGVRPGDEIHTIDGVPLAGGPVTDVVSRLRGSDRAAEAGPGSTVLLGMERDGERRELSVERARLAIRSVTVTEGDGFTRVEVDSFTRGSAALLSEAVAEVPEGHGIVVDLRGNAGGLLTEAAEAASVFLDGGLVATYDVHGEERALHAPAGGDTDTPLVVLVDGGTMSSAEMFTGALQDRNRAVIVGHHTFGKGTVQMPSEQPDGSVAELTVGHYATPSGRTVDEDGLVPDLLVEPGADAETEAGRVLAGLGV</sequence>
<dbReference type="Pfam" id="PF17820">
    <property type="entry name" value="PDZ_6"/>
    <property type="match status" value="1"/>
</dbReference>
<evidence type="ECO:0000313" key="6">
    <source>
        <dbReference type="EMBL" id="TNM34580.1"/>
    </source>
</evidence>
<dbReference type="CDD" id="cd07560">
    <property type="entry name" value="Peptidase_S41_CPP"/>
    <property type="match status" value="1"/>
</dbReference>
<dbReference type="GO" id="GO:0006508">
    <property type="term" value="P:proteolysis"/>
    <property type="evidence" value="ECO:0007669"/>
    <property type="project" value="UniProtKB-KW"/>
</dbReference>
<evidence type="ECO:0000313" key="7">
    <source>
        <dbReference type="Proteomes" id="UP000311713"/>
    </source>
</evidence>
<feature type="domain" description="PDZ" evidence="5">
    <location>
        <begin position="92"/>
        <end position="163"/>
    </location>
</feature>
<name>A0A5C4VF78_9ACTN</name>
<dbReference type="OrthoDB" id="9812068at2"/>
<evidence type="ECO:0000256" key="1">
    <source>
        <dbReference type="ARBA" id="ARBA00009179"/>
    </source>
</evidence>
<dbReference type="InterPro" id="IPR041489">
    <property type="entry name" value="PDZ_6"/>
</dbReference>
<dbReference type="SUPFAM" id="SSF52096">
    <property type="entry name" value="ClpP/crotonase"/>
    <property type="match status" value="1"/>
</dbReference>
<organism evidence="6 7">
    <name type="scientific">Streptomyces sedi</name>
    <dbReference type="NCBI Taxonomy" id="555059"/>
    <lineage>
        <taxon>Bacteria</taxon>
        <taxon>Bacillati</taxon>
        <taxon>Actinomycetota</taxon>
        <taxon>Actinomycetes</taxon>
        <taxon>Kitasatosporales</taxon>
        <taxon>Streptomycetaceae</taxon>
        <taxon>Streptomyces</taxon>
    </lineage>
</organism>
<dbReference type="EMBL" id="VDGT01000001">
    <property type="protein sequence ID" value="TNM34580.1"/>
    <property type="molecule type" value="Genomic_DNA"/>
</dbReference>
<dbReference type="RefSeq" id="WP_139640329.1">
    <property type="nucleotide sequence ID" value="NZ_BAAAZS010000042.1"/>
</dbReference>
<dbReference type="GO" id="GO:0007165">
    <property type="term" value="P:signal transduction"/>
    <property type="evidence" value="ECO:0007669"/>
    <property type="project" value="TreeGrafter"/>
</dbReference>
<dbReference type="InterPro" id="IPR005151">
    <property type="entry name" value="Tail-specific_protease"/>
</dbReference>
<evidence type="ECO:0000259" key="5">
    <source>
        <dbReference type="PROSITE" id="PS50106"/>
    </source>
</evidence>
<dbReference type="InterPro" id="IPR001478">
    <property type="entry name" value="PDZ"/>
</dbReference>
<dbReference type="PANTHER" id="PTHR32060:SF30">
    <property type="entry name" value="CARBOXY-TERMINAL PROCESSING PROTEASE CTPA"/>
    <property type="match status" value="1"/>
</dbReference>
<dbReference type="AlphaFoldDB" id="A0A5C4VF78"/>
<dbReference type="SUPFAM" id="SSF50156">
    <property type="entry name" value="PDZ domain-like"/>
    <property type="match status" value="1"/>
</dbReference>
<dbReference type="Gene3D" id="3.90.226.10">
    <property type="entry name" value="2-enoyl-CoA Hydratase, Chain A, domain 1"/>
    <property type="match status" value="1"/>
</dbReference>
<comment type="similarity">
    <text evidence="1">Belongs to the peptidase S41A family.</text>
</comment>
<dbReference type="InterPro" id="IPR029045">
    <property type="entry name" value="ClpP/crotonase-like_dom_sf"/>
</dbReference>
<keyword evidence="3" id="KW-0378">Hydrolase</keyword>
<dbReference type="Pfam" id="PF03572">
    <property type="entry name" value="Peptidase_S41"/>
    <property type="match status" value="1"/>
</dbReference>
<gene>
    <name evidence="6" type="ORF">FH715_02695</name>
</gene>
<comment type="caution">
    <text evidence="6">The sequence shown here is derived from an EMBL/GenBank/DDBJ whole genome shotgun (WGS) entry which is preliminary data.</text>
</comment>
<keyword evidence="7" id="KW-1185">Reference proteome</keyword>
<dbReference type="GO" id="GO:0004175">
    <property type="term" value="F:endopeptidase activity"/>
    <property type="evidence" value="ECO:0007669"/>
    <property type="project" value="TreeGrafter"/>
</dbReference>
<evidence type="ECO:0000256" key="4">
    <source>
        <dbReference type="ARBA" id="ARBA00022825"/>
    </source>
</evidence>
<dbReference type="GO" id="GO:0008236">
    <property type="term" value="F:serine-type peptidase activity"/>
    <property type="evidence" value="ECO:0007669"/>
    <property type="project" value="UniProtKB-KW"/>
</dbReference>
<evidence type="ECO:0000256" key="3">
    <source>
        <dbReference type="ARBA" id="ARBA00022801"/>
    </source>
</evidence>
<dbReference type="PROSITE" id="PS50106">
    <property type="entry name" value="PDZ"/>
    <property type="match status" value="1"/>
</dbReference>
<dbReference type="Proteomes" id="UP000311713">
    <property type="component" value="Unassembled WGS sequence"/>
</dbReference>
<dbReference type="InterPro" id="IPR004447">
    <property type="entry name" value="Peptidase_S41A"/>
</dbReference>
<dbReference type="PANTHER" id="PTHR32060">
    <property type="entry name" value="TAIL-SPECIFIC PROTEASE"/>
    <property type="match status" value="1"/>
</dbReference>
<dbReference type="InterPro" id="IPR036034">
    <property type="entry name" value="PDZ_sf"/>
</dbReference>
<accession>A0A5C4VF78</accession>
<dbReference type="GO" id="GO:0030288">
    <property type="term" value="C:outer membrane-bounded periplasmic space"/>
    <property type="evidence" value="ECO:0007669"/>
    <property type="project" value="TreeGrafter"/>
</dbReference>
<keyword evidence="4" id="KW-0720">Serine protease</keyword>
<dbReference type="SMART" id="SM00228">
    <property type="entry name" value="PDZ"/>
    <property type="match status" value="1"/>
</dbReference>
<proteinExistence type="inferred from homology"/>
<protein>
    <submittedName>
        <fullName evidence="6">PDZ domain-containing protein</fullName>
    </submittedName>
</protein>
<dbReference type="Gene3D" id="3.30.750.44">
    <property type="match status" value="1"/>
</dbReference>
<dbReference type="SMART" id="SM00245">
    <property type="entry name" value="TSPc"/>
    <property type="match status" value="1"/>
</dbReference>
<evidence type="ECO:0000256" key="2">
    <source>
        <dbReference type="ARBA" id="ARBA00022670"/>
    </source>
</evidence>
<dbReference type="CDD" id="cd06782">
    <property type="entry name" value="cpPDZ_CPP-like"/>
    <property type="match status" value="1"/>
</dbReference>
<reference evidence="6 7" key="1">
    <citation type="submission" date="2019-06" db="EMBL/GenBank/DDBJ databases">
        <title>Draft genome of Streptomyces sedi sp. JCM16909.</title>
        <authorList>
            <person name="Klykleung N."/>
            <person name="Tanasupawat S."/>
            <person name="Kudo T."/>
            <person name="Yuki M."/>
            <person name="Ohkuma M."/>
        </authorList>
    </citation>
    <scope>NUCLEOTIDE SEQUENCE [LARGE SCALE GENOMIC DNA]</scope>
    <source>
        <strain evidence="6 7">JCM 16909</strain>
    </source>
</reference>
<dbReference type="Gene3D" id="2.30.42.10">
    <property type="match status" value="1"/>
</dbReference>
<keyword evidence="2" id="KW-0645">Protease</keyword>